<organism evidence="1 2">
    <name type="scientific">Halosimplex rubrum</name>
    <dbReference type="NCBI Taxonomy" id="869889"/>
    <lineage>
        <taxon>Archaea</taxon>
        <taxon>Methanobacteriati</taxon>
        <taxon>Methanobacteriota</taxon>
        <taxon>Stenosarchaea group</taxon>
        <taxon>Halobacteria</taxon>
        <taxon>Halobacteriales</taxon>
        <taxon>Haloarculaceae</taxon>
        <taxon>Halosimplex</taxon>
    </lineage>
</organism>
<gene>
    <name evidence="1" type="ORF">HZS55_04580</name>
</gene>
<keyword evidence="2" id="KW-1185">Reference proteome</keyword>
<evidence type="ECO:0000313" key="1">
    <source>
        <dbReference type="EMBL" id="QLH76625.1"/>
    </source>
</evidence>
<dbReference type="AlphaFoldDB" id="A0A7D5P3J2"/>
<name>A0A7D5P3J2_9EURY</name>
<dbReference type="RefSeq" id="WP_179910561.1">
    <property type="nucleotide sequence ID" value="NZ_CP058910.1"/>
</dbReference>
<proteinExistence type="predicted"/>
<dbReference type="EMBL" id="CP058910">
    <property type="protein sequence ID" value="QLH76625.1"/>
    <property type="molecule type" value="Genomic_DNA"/>
</dbReference>
<dbReference type="Proteomes" id="UP000509667">
    <property type="component" value="Chromosome"/>
</dbReference>
<reference evidence="1 2" key="1">
    <citation type="submission" date="2020-07" db="EMBL/GenBank/DDBJ databases">
        <title>Halosimplex pelagicum sp. nov. and Halosimplex rubrum sp. nov., isolated from salted brown alga Laminaria, and emended description of the genus Halosimplex.</title>
        <authorList>
            <person name="Cui H."/>
        </authorList>
    </citation>
    <scope>NUCLEOTIDE SEQUENCE [LARGE SCALE GENOMIC DNA]</scope>
    <source>
        <strain evidence="1 2">R27</strain>
    </source>
</reference>
<evidence type="ECO:0000313" key="2">
    <source>
        <dbReference type="Proteomes" id="UP000509667"/>
    </source>
</evidence>
<sequence length="71" mass="7589">MDRTRSAVGNFAINFLVGYVLGRVLRDRDTGVRAGVVLGTVGAVASWRLAERFDAGGAEPAAEPIEIEIEE</sequence>
<protein>
    <submittedName>
        <fullName evidence="1">Uncharacterized protein</fullName>
    </submittedName>
</protein>
<dbReference type="OrthoDB" id="241720at2157"/>
<dbReference type="GeneID" id="56077113"/>
<accession>A0A7D5P3J2</accession>
<dbReference type="KEGG" id="hrr:HZS55_04580"/>